<feature type="transmembrane region" description="Helical" evidence="5">
    <location>
        <begin position="279"/>
        <end position="297"/>
    </location>
</feature>
<feature type="transmembrane region" description="Helical" evidence="5">
    <location>
        <begin position="71"/>
        <end position="92"/>
    </location>
</feature>
<feature type="transmembrane region" description="Helical" evidence="5">
    <location>
        <begin position="246"/>
        <end position="267"/>
    </location>
</feature>
<evidence type="ECO:0000259" key="6">
    <source>
        <dbReference type="Pfam" id="PF00892"/>
    </source>
</evidence>
<dbReference type="PATRIC" id="fig|1317118.6.peg.473"/>
<comment type="caution">
    <text evidence="7">The sequence shown here is derived from an EMBL/GenBank/DDBJ whole genome shotgun (WGS) entry which is preliminary data.</text>
</comment>
<dbReference type="Proteomes" id="UP000019063">
    <property type="component" value="Unassembled WGS sequence"/>
</dbReference>
<dbReference type="AlphaFoldDB" id="W4HPS3"/>
<feature type="transmembrane region" description="Helical" evidence="5">
    <location>
        <begin position="157"/>
        <end position="176"/>
    </location>
</feature>
<feature type="transmembrane region" description="Helical" evidence="5">
    <location>
        <begin position="220"/>
        <end position="239"/>
    </location>
</feature>
<evidence type="ECO:0000256" key="3">
    <source>
        <dbReference type="ARBA" id="ARBA00022989"/>
    </source>
</evidence>
<feature type="transmembrane region" description="Helical" evidence="5">
    <location>
        <begin position="131"/>
        <end position="151"/>
    </location>
</feature>
<reference evidence="7 8" key="1">
    <citation type="journal article" date="2014" name="Antonie Van Leeuwenhoek">
        <title>Roseivivax atlanticus sp. nov., isolated from surface seawater of the Atlantic Ocean.</title>
        <authorList>
            <person name="Li G."/>
            <person name="Lai Q."/>
            <person name="Liu X."/>
            <person name="Sun F."/>
            <person name="Shao Z."/>
        </authorList>
    </citation>
    <scope>NUCLEOTIDE SEQUENCE [LARGE SCALE GENOMIC DNA]</scope>
    <source>
        <strain evidence="7 8">22II-s10s</strain>
    </source>
</reference>
<evidence type="ECO:0000256" key="4">
    <source>
        <dbReference type="ARBA" id="ARBA00023136"/>
    </source>
</evidence>
<feature type="domain" description="EamA" evidence="6">
    <location>
        <begin position="162"/>
        <end position="291"/>
    </location>
</feature>
<dbReference type="InterPro" id="IPR037185">
    <property type="entry name" value="EmrE-like"/>
</dbReference>
<feature type="transmembrane region" description="Helical" evidence="5">
    <location>
        <begin position="37"/>
        <end position="59"/>
    </location>
</feature>
<dbReference type="PANTHER" id="PTHR32322">
    <property type="entry name" value="INNER MEMBRANE TRANSPORTER"/>
    <property type="match status" value="1"/>
</dbReference>
<evidence type="ECO:0000256" key="2">
    <source>
        <dbReference type="ARBA" id="ARBA00022692"/>
    </source>
</evidence>
<dbReference type="InterPro" id="IPR000620">
    <property type="entry name" value="EamA_dom"/>
</dbReference>
<keyword evidence="2 5" id="KW-0812">Transmembrane</keyword>
<gene>
    <name evidence="7" type="ORF">ATO8_02290</name>
</gene>
<feature type="domain" description="EamA" evidence="6">
    <location>
        <begin position="15"/>
        <end position="143"/>
    </location>
</feature>
<sequence>MTTAPSDIPARAWAMLILLALVWGTSFLAIRTALDEIAPLTSVLYRVAPAALALWLYVAGRRLPVPRSPRVWGAFLVMGVLNNAVPFSLMAWGQLHITTGLTSILNATTAIWGVLVAALVFSDERLSTRKALGVATGFAGVATAIGWQALADLDAQSLAQAAVILGTLSYAVAGAAGRAWLSDLRPEVAAAGMLTGATIVMAPLAILIEGAPPISLAPDTWLAVGYYALIATACAYLLYWRILALAGAGTLLLVTLLIPPVAITLGATVRGETLDPNAWSGFGLLALGLAILDGRLFRRRPARAV</sequence>
<proteinExistence type="predicted"/>
<dbReference type="Pfam" id="PF00892">
    <property type="entry name" value="EamA"/>
    <property type="match status" value="2"/>
</dbReference>
<evidence type="ECO:0000256" key="1">
    <source>
        <dbReference type="ARBA" id="ARBA00004141"/>
    </source>
</evidence>
<evidence type="ECO:0000313" key="7">
    <source>
        <dbReference type="EMBL" id="ETW14699.1"/>
    </source>
</evidence>
<dbReference type="STRING" id="1379903.ATO8_02290"/>
<accession>W4HPS3</accession>
<dbReference type="PANTHER" id="PTHR32322:SF9">
    <property type="entry name" value="AMINO-ACID METABOLITE EFFLUX PUMP-RELATED"/>
    <property type="match status" value="1"/>
</dbReference>
<evidence type="ECO:0000313" key="8">
    <source>
        <dbReference type="Proteomes" id="UP000019063"/>
    </source>
</evidence>
<keyword evidence="8" id="KW-1185">Reference proteome</keyword>
<name>W4HPS3_9RHOB</name>
<protein>
    <submittedName>
        <fullName evidence="7">Transmembrane drug/metabolite transporter family protein</fullName>
    </submittedName>
</protein>
<dbReference type="EMBL" id="AQQW01000001">
    <property type="protein sequence ID" value="ETW14699.1"/>
    <property type="molecule type" value="Genomic_DNA"/>
</dbReference>
<evidence type="ECO:0000256" key="5">
    <source>
        <dbReference type="SAM" id="Phobius"/>
    </source>
</evidence>
<dbReference type="GO" id="GO:0016020">
    <property type="term" value="C:membrane"/>
    <property type="evidence" value="ECO:0007669"/>
    <property type="project" value="UniProtKB-SubCell"/>
</dbReference>
<feature type="transmembrane region" description="Helical" evidence="5">
    <location>
        <begin position="188"/>
        <end position="208"/>
    </location>
</feature>
<comment type="subcellular location">
    <subcellularLocation>
        <location evidence="1">Membrane</location>
        <topology evidence="1">Multi-pass membrane protein</topology>
    </subcellularLocation>
</comment>
<dbReference type="RefSeq" id="WP_043841640.1">
    <property type="nucleotide sequence ID" value="NZ_AQQW01000001.1"/>
</dbReference>
<dbReference type="SUPFAM" id="SSF103481">
    <property type="entry name" value="Multidrug resistance efflux transporter EmrE"/>
    <property type="match status" value="2"/>
</dbReference>
<keyword evidence="3 5" id="KW-1133">Transmembrane helix</keyword>
<feature type="transmembrane region" description="Helical" evidence="5">
    <location>
        <begin position="104"/>
        <end position="122"/>
    </location>
</feature>
<keyword evidence="4 5" id="KW-0472">Membrane</keyword>
<dbReference type="InterPro" id="IPR050638">
    <property type="entry name" value="AA-Vitamin_Transporters"/>
</dbReference>
<organism evidence="7 8">
    <name type="scientific">Roseivivax marinus</name>
    <dbReference type="NCBI Taxonomy" id="1379903"/>
    <lineage>
        <taxon>Bacteria</taxon>
        <taxon>Pseudomonadati</taxon>
        <taxon>Pseudomonadota</taxon>
        <taxon>Alphaproteobacteria</taxon>
        <taxon>Rhodobacterales</taxon>
        <taxon>Roseobacteraceae</taxon>
        <taxon>Roseivivax</taxon>
    </lineage>
</organism>
<feature type="transmembrane region" description="Helical" evidence="5">
    <location>
        <begin position="12"/>
        <end position="31"/>
    </location>
</feature>
<dbReference type="eggNOG" id="COG0697">
    <property type="taxonomic scope" value="Bacteria"/>
</dbReference>